<reference evidence="2" key="1">
    <citation type="submission" date="2016-10" db="EMBL/GenBank/DDBJ databases">
        <authorList>
            <person name="Varghese N."/>
            <person name="Submissions S."/>
        </authorList>
    </citation>
    <scope>NUCLEOTIDE SEQUENCE [LARGE SCALE GENOMIC DNA]</scope>
    <source>
        <strain evidence="2">N6PO6</strain>
    </source>
</reference>
<dbReference type="OrthoDB" id="9854848at2"/>
<protein>
    <submittedName>
        <fullName evidence="1">Uncharacterized protein</fullName>
    </submittedName>
</protein>
<name>A0A1I4XE66_9GAMM</name>
<dbReference type="AlphaFoldDB" id="A0A1I4XE66"/>
<evidence type="ECO:0000313" key="1">
    <source>
        <dbReference type="EMBL" id="SFN23569.1"/>
    </source>
</evidence>
<sequence length="74" mass="8001">MRIADILMGGTFLGISFFSAAQSVPFQLQPIHISGEAHMLTLNNADTAETPDEFVPITINITQVRGKSNIVASR</sequence>
<organism evidence="1 2">
    <name type="scientific">Izhakiella capsodis</name>
    <dbReference type="NCBI Taxonomy" id="1367852"/>
    <lineage>
        <taxon>Bacteria</taxon>
        <taxon>Pseudomonadati</taxon>
        <taxon>Pseudomonadota</taxon>
        <taxon>Gammaproteobacteria</taxon>
        <taxon>Enterobacterales</taxon>
        <taxon>Erwiniaceae</taxon>
        <taxon>Izhakiella</taxon>
    </lineage>
</organism>
<accession>A0A1I4XE66</accession>
<dbReference type="RefSeq" id="WP_092876877.1">
    <property type="nucleotide sequence ID" value="NZ_FOVC01000004.1"/>
</dbReference>
<dbReference type="Proteomes" id="UP000242222">
    <property type="component" value="Unassembled WGS sequence"/>
</dbReference>
<evidence type="ECO:0000313" key="2">
    <source>
        <dbReference type="Proteomes" id="UP000242222"/>
    </source>
</evidence>
<gene>
    <name evidence="1" type="ORF">SAMN05216516_10454</name>
</gene>
<dbReference type="EMBL" id="FOVC01000004">
    <property type="protein sequence ID" value="SFN23569.1"/>
    <property type="molecule type" value="Genomic_DNA"/>
</dbReference>
<keyword evidence="2" id="KW-1185">Reference proteome</keyword>
<proteinExistence type="predicted"/>